<proteinExistence type="inferred from homology"/>
<keyword evidence="5" id="KW-1185">Reference proteome</keyword>
<keyword evidence="2" id="KW-0804">Transcription</keyword>
<gene>
    <name evidence="4" type="ORF">F511_41910</name>
</gene>
<dbReference type="PROSITE" id="PS50985">
    <property type="entry name" value="GRAS"/>
    <property type="match status" value="1"/>
</dbReference>
<accession>A0A2Z7CFG1</accession>
<dbReference type="Proteomes" id="UP000250235">
    <property type="component" value="Unassembled WGS sequence"/>
</dbReference>
<evidence type="ECO:0000313" key="5">
    <source>
        <dbReference type="Proteomes" id="UP000250235"/>
    </source>
</evidence>
<evidence type="ECO:0000256" key="3">
    <source>
        <dbReference type="PROSITE-ProRule" id="PRU01191"/>
    </source>
</evidence>
<evidence type="ECO:0000313" key="4">
    <source>
        <dbReference type="EMBL" id="KZV45433.1"/>
    </source>
</evidence>
<reference evidence="4 5" key="1">
    <citation type="journal article" date="2015" name="Proc. Natl. Acad. Sci. U.S.A.">
        <title>The resurrection genome of Boea hygrometrica: A blueprint for survival of dehydration.</title>
        <authorList>
            <person name="Xiao L."/>
            <person name="Yang G."/>
            <person name="Zhang L."/>
            <person name="Yang X."/>
            <person name="Zhao S."/>
            <person name="Ji Z."/>
            <person name="Zhou Q."/>
            <person name="Hu M."/>
            <person name="Wang Y."/>
            <person name="Chen M."/>
            <person name="Xu Y."/>
            <person name="Jin H."/>
            <person name="Xiao X."/>
            <person name="Hu G."/>
            <person name="Bao F."/>
            <person name="Hu Y."/>
            <person name="Wan P."/>
            <person name="Li L."/>
            <person name="Deng X."/>
            <person name="Kuang T."/>
            <person name="Xiang C."/>
            <person name="Zhu J.K."/>
            <person name="Oliver M.J."/>
            <person name="He Y."/>
        </authorList>
    </citation>
    <scope>NUCLEOTIDE SEQUENCE [LARGE SCALE GENOMIC DNA]</scope>
    <source>
        <strain evidence="5">cv. XS01</strain>
    </source>
</reference>
<dbReference type="Pfam" id="PF03514">
    <property type="entry name" value="GRAS"/>
    <property type="match status" value="1"/>
</dbReference>
<evidence type="ECO:0000256" key="1">
    <source>
        <dbReference type="ARBA" id="ARBA00023015"/>
    </source>
</evidence>
<dbReference type="EMBL" id="KQ996119">
    <property type="protein sequence ID" value="KZV45433.1"/>
    <property type="molecule type" value="Genomic_DNA"/>
</dbReference>
<comment type="similarity">
    <text evidence="3">Belongs to the GRAS family.</text>
</comment>
<keyword evidence="1" id="KW-0805">Transcription regulation</keyword>
<protein>
    <submittedName>
        <fullName evidence="4">Uncharacterized protein</fullName>
    </submittedName>
</protein>
<evidence type="ECO:0000256" key="2">
    <source>
        <dbReference type="ARBA" id="ARBA00023163"/>
    </source>
</evidence>
<dbReference type="AlphaFoldDB" id="A0A2Z7CFG1"/>
<feature type="region of interest" description="SAW" evidence="3">
    <location>
        <begin position="122"/>
        <end position="198"/>
    </location>
</feature>
<name>A0A2Z7CFG1_9LAMI</name>
<dbReference type="InterPro" id="IPR005202">
    <property type="entry name" value="TF_GRAS"/>
</dbReference>
<sequence length="216" mass="24987">MGLPLLYKPVVSEFKDVREASFDLETDEVVTVYASVCLWTQLVTPSSLNDFMKCIKELDPSLMVVNEYEACTDTLNFIDRFYGSLIYAMTVFDCLENCLKGDPLYWKIIEEFLRGVIRNIITAEDEERIYWHAKIDFWRNLFAEFDMMEMELSDVCKYQAKLLLKSNSSWNNCTLDMEGKCLIVGWKGTPLQSISAWKINQIGNSEQQDDSPTVKS</sequence>
<organism evidence="4 5">
    <name type="scientific">Dorcoceras hygrometricum</name>
    <dbReference type="NCBI Taxonomy" id="472368"/>
    <lineage>
        <taxon>Eukaryota</taxon>
        <taxon>Viridiplantae</taxon>
        <taxon>Streptophyta</taxon>
        <taxon>Embryophyta</taxon>
        <taxon>Tracheophyta</taxon>
        <taxon>Spermatophyta</taxon>
        <taxon>Magnoliopsida</taxon>
        <taxon>eudicotyledons</taxon>
        <taxon>Gunneridae</taxon>
        <taxon>Pentapetalae</taxon>
        <taxon>asterids</taxon>
        <taxon>lamiids</taxon>
        <taxon>Lamiales</taxon>
        <taxon>Gesneriaceae</taxon>
        <taxon>Didymocarpoideae</taxon>
        <taxon>Trichosporeae</taxon>
        <taxon>Loxocarpinae</taxon>
        <taxon>Dorcoceras</taxon>
    </lineage>
</organism>
<dbReference type="PANTHER" id="PTHR31636">
    <property type="entry name" value="OSJNBA0084A10.13 PROTEIN-RELATED"/>
    <property type="match status" value="1"/>
</dbReference>
<dbReference type="OrthoDB" id="770224at2759"/>
<comment type="caution">
    <text evidence="3">Lacks conserved residue(s) required for the propagation of feature annotation.</text>
</comment>